<dbReference type="InterPro" id="IPR003362">
    <property type="entry name" value="Bact_transf"/>
</dbReference>
<protein>
    <submittedName>
        <fullName evidence="4">UDP-glucose:undecaprenyl-phosphate glucose-1-phosphate transferase</fullName>
        <ecNumber evidence="4">2.7.8.31</ecNumber>
    </submittedName>
</protein>
<evidence type="ECO:0000256" key="2">
    <source>
        <dbReference type="SAM" id="MobiDB-lite"/>
    </source>
</evidence>
<dbReference type="EC" id="2.7.8.31" evidence="4"/>
<dbReference type="Proteomes" id="UP000318081">
    <property type="component" value="Chromosome"/>
</dbReference>
<dbReference type="Pfam" id="PF02397">
    <property type="entry name" value="Bac_transf"/>
    <property type="match status" value="1"/>
</dbReference>
<keyword evidence="4" id="KW-0808">Transferase</keyword>
<gene>
    <name evidence="4" type="primary">wcaJ_1</name>
    <name evidence="4" type="ORF">TBK1r_31970</name>
</gene>
<feature type="region of interest" description="Disordered" evidence="2">
    <location>
        <begin position="129"/>
        <end position="159"/>
    </location>
</feature>
<feature type="compositionally biased region" description="Basic and acidic residues" evidence="2">
    <location>
        <begin position="129"/>
        <end position="138"/>
    </location>
</feature>
<feature type="compositionally biased region" description="Low complexity" evidence="2">
    <location>
        <begin position="195"/>
        <end position="204"/>
    </location>
</feature>
<dbReference type="GO" id="GO:0089702">
    <property type="term" value="F:undecaprenyl-phosphate glucose phosphotransferase activity"/>
    <property type="evidence" value="ECO:0007669"/>
    <property type="project" value="UniProtKB-EC"/>
</dbReference>
<proteinExistence type="inferred from homology"/>
<dbReference type="PANTHER" id="PTHR30576">
    <property type="entry name" value="COLANIC BIOSYNTHESIS UDP-GLUCOSE LIPID CARRIER TRANSFERASE"/>
    <property type="match status" value="1"/>
</dbReference>
<keyword evidence="5" id="KW-1185">Reference proteome</keyword>
<feature type="region of interest" description="Disordered" evidence="2">
    <location>
        <begin position="174"/>
        <end position="214"/>
    </location>
</feature>
<accession>A0ABX5XR79</accession>
<dbReference type="EMBL" id="CP036432">
    <property type="protein sequence ID" value="QDV84252.1"/>
    <property type="molecule type" value="Genomic_DNA"/>
</dbReference>
<evidence type="ECO:0000256" key="1">
    <source>
        <dbReference type="ARBA" id="ARBA00006464"/>
    </source>
</evidence>
<feature type="domain" description="Bacterial sugar transferase" evidence="3">
    <location>
        <begin position="238"/>
        <end position="423"/>
    </location>
</feature>
<comment type="similarity">
    <text evidence="1">Belongs to the bacterial sugar transferase family.</text>
</comment>
<sequence length="431" mass="48240">MLAALINRLQSRNSILRDGDSLLLTRTEFNREVARERIRATRRSIPFCIVTIDVAGGRQLQVRRRALIRILHRNVRLTDQKAELGNNRFAVLLVDTPEMGGRSVLDRLASLCETRKIDATLSLRVHDPEGFDPDRDVDLPSGAGKRRRDDAPESSWLRVDRSSSDALGLAVQQRPAIIAETPRSPEVTSRDEDAMATATATGTARSLAHTPKHSSNHSAFVTCEALLSDRPLTRRLTKRAIDLAGASIGLVLVSPVLVVAGLAVKLTSPGPAFFKQTREGMGGKPFTIYKMRTMVVDAESKQSALRQKSHRDGPAFKIKHDPRVTPIGHLLRKTCIDELPQFINVLRGDMSLVGPRPLPWHESRACNHWQRRRLDVPPGMTCYWQVDKAAAETFDDWMRMDLQYVDRNDLWRDLRLIARTALVPLTGRGGE</sequence>
<evidence type="ECO:0000313" key="5">
    <source>
        <dbReference type="Proteomes" id="UP000318081"/>
    </source>
</evidence>
<reference evidence="4 5" key="1">
    <citation type="submission" date="2019-02" db="EMBL/GenBank/DDBJ databases">
        <title>Deep-cultivation of Planctomycetes and their phenomic and genomic characterization uncovers novel biology.</title>
        <authorList>
            <person name="Wiegand S."/>
            <person name="Jogler M."/>
            <person name="Boedeker C."/>
            <person name="Pinto D."/>
            <person name="Vollmers J."/>
            <person name="Rivas-Marin E."/>
            <person name="Kohn T."/>
            <person name="Peeters S.H."/>
            <person name="Heuer A."/>
            <person name="Rast P."/>
            <person name="Oberbeckmann S."/>
            <person name="Bunk B."/>
            <person name="Jeske O."/>
            <person name="Meyerdierks A."/>
            <person name="Storesund J.E."/>
            <person name="Kallscheuer N."/>
            <person name="Luecker S."/>
            <person name="Lage O.M."/>
            <person name="Pohl T."/>
            <person name="Merkel B.J."/>
            <person name="Hornburger P."/>
            <person name="Mueller R.-W."/>
            <person name="Bruemmer F."/>
            <person name="Labrenz M."/>
            <person name="Spormann A.M."/>
            <person name="Op den Camp H."/>
            <person name="Overmann J."/>
            <person name="Amann R."/>
            <person name="Jetten M.S.M."/>
            <person name="Mascher T."/>
            <person name="Medema M.H."/>
            <person name="Devos D.P."/>
            <person name="Kaster A.-K."/>
            <person name="Ovreas L."/>
            <person name="Rohde M."/>
            <person name="Galperin M.Y."/>
            <person name="Jogler C."/>
        </authorList>
    </citation>
    <scope>NUCLEOTIDE SEQUENCE [LARGE SCALE GENOMIC DNA]</scope>
    <source>
        <strain evidence="4 5">TBK1r</strain>
    </source>
</reference>
<evidence type="ECO:0000259" key="3">
    <source>
        <dbReference type="Pfam" id="PF02397"/>
    </source>
</evidence>
<dbReference type="PANTHER" id="PTHR30576:SF10">
    <property type="entry name" value="SLL5057 PROTEIN"/>
    <property type="match status" value="1"/>
</dbReference>
<organism evidence="4 5">
    <name type="scientific">Stieleria magnilauensis</name>
    <dbReference type="NCBI Taxonomy" id="2527963"/>
    <lineage>
        <taxon>Bacteria</taxon>
        <taxon>Pseudomonadati</taxon>
        <taxon>Planctomycetota</taxon>
        <taxon>Planctomycetia</taxon>
        <taxon>Pirellulales</taxon>
        <taxon>Pirellulaceae</taxon>
        <taxon>Stieleria</taxon>
    </lineage>
</organism>
<evidence type="ECO:0000313" key="4">
    <source>
        <dbReference type="EMBL" id="QDV84252.1"/>
    </source>
</evidence>
<name>A0ABX5XR79_9BACT</name>